<dbReference type="Gene3D" id="1.10.8.10">
    <property type="entry name" value="DNA helicase RuvA subunit, C-terminal domain"/>
    <property type="match status" value="1"/>
</dbReference>
<evidence type="ECO:0000313" key="1">
    <source>
        <dbReference type="EMBL" id="QEG22007.1"/>
    </source>
</evidence>
<proteinExistence type="predicted"/>
<dbReference type="KEGG" id="mff:MFFC18_18680"/>
<dbReference type="AlphaFoldDB" id="A0A5B9P606"/>
<keyword evidence="2" id="KW-1185">Reference proteome</keyword>
<accession>A0A5B9P606</accession>
<gene>
    <name evidence="1" type="ORF">MFFC18_18680</name>
</gene>
<name>A0A5B9P606_9BACT</name>
<dbReference type="STRING" id="980251.GCA_001642875_00153"/>
<protein>
    <submittedName>
        <fullName evidence="1">Uncharacterized protein</fullName>
    </submittedName>
</protein>
<evidence type="ECO:0000313" key="2">
    <source>
        <dbReference type="Proteomes" id="UP000322214"/>
    </source>
</evidence>
<sequence length="210" mass="23539">MTPETKQLVIEMRSQIPAPISLCQRALASANNDITKAITVARQLLVGKFAIEMAISQESTETYLDAADYDTELASRRWRSDNPTPPPSNRDVLVAGGELAIEITNVSPSLSTFVHIIPDGRGTFDFRVIAHHPKYTEQHYGLDYDYAILDTTTRISRFNPIDLDGVLDRLQSLNVELDDLAPTDSIDSCLVNTTIDYYLVPDRHPHLWQV</sequence>
<organism evidence="1 2">
    <name type="scientific">Mariniblastus fucicola</name>
    <dbReference type="NCBI Taxonomy" id="980251"/>
    <lineage>
        <taxon>Bacteria</taxon>
        <taxon>Pseudomonadati</taxon>
        <taxon>Planctomycetota</taxon>
        <taxon>Planctomycetia</taxon>
        <taxon>Pirellulales</taxon>
        <taxon>Pirellulaceae</taxon>
        <taxon>Mariniblastus</taxon>
    </lineage>
</organism>
<dbReference type="Proteomes" id="UP000322214">
    <property type="component" value="Chromosome"/>
</dbReference>
<reference evidence="1 2" key="1">
    <citation type="submission" date="2019-08" db="EMBL/GenBank/DDBJ databases">
        <title>Deep-cultivation of Planctomycetes and their phenomic and genomic characterization uncovers novel biology.</title>
        <authorList>
            <person name="Wiegand S."/>
            <person name="Jogler M."/>
            <person name="Boedeker C."/>
            <person name="Pinto D."/>
            <person name="Vollmers J."/>
            <person name="Rivas-Marin E."/>
            <person name="Kohn T."/>
            <person name="Peeters S.H."/>
            <person name="Heuer A."/>
            <person name="Rast P."/>
            <person name="Oberbeckmann S."/>
            <person name="Bunk B."/>
            <person name="Jeske O."/>
            <person name="Meyerdierks A."/>
            <person name="Storesund J.E."/>
            <person name="Kallscheuer N."/>
            <person name="Luecker S."/>
            <person name="Lage O.M."/>
            <person name="Pohl T."/>
            <person name="Merkel B.J."/>
            <person name="Hornburger P."/>
            <person name="Mueller R.-W."/>
            <person name="Bruemmer F."/>
            <person name="Labrenz M."/>
            <person name="Spormann A.M."/>
            <person name="Op den Camp H."/>
            <person name="Overmann J."/>
            <person name="Amann R."/>
            <person name="Jetten M.S.M."/>
            <person name="Mascher T."/>
            <person name="Medema M.H."/>
            <person name="Devos D.P."/>
            <person name="Kaster A.-K."/>
            <person name="Ovreas L."/>
            <person name="Rohde M."/>
            <person name="Galperin M.Y."/>
            <person name="Jogler C."/>
        </authorList>
    </citation>
    <scope>NUCLEOTIDE SEQUENCE [LARGE SCALE GENOMIC DNA]</scope>
    <source>
        <strain evidence="1 2">FC18</strain>
    </source>
</reference>
<dbReference type="EMBL" id="CP042912">
    <property type="protein sequence ID" value="QEG22007.1"/>
    <property type="molecule type" value="Genomic_DNA"/>
</dbReference>